<dbReference type="GO" id="GO:0016788">
    <property type="term" value="F:hydrolase activity, acting on ester bonds"/>
    <property type="evidence" value="ECO:0007669"/>
    <property type="project" value="InterPro"/>
</dbReference>
<dbReference type="GO" id="GO:0046872">
    <property type="term" value="F:metal ion binding"/>
    <property type="evidence" value="ECO:0007669"/>
    <property type="project" value="UniProtKB-KW"/>
</dbReference>
<dbReference type="AlphaFoldDB" id="A0A074JYV5"/>
<dbReference type="Gene3D" id="3.40.630.10">
    <property type="entry name" value="Zn peptidases"/>
    <property type="match status" value="1"/>
</dbReference>
<organism evidence="6 7">
    <name type="scientific">Thioclava indica</name>
    <dbReference type="NCBI Taxonomy" id="1353528"/>
    <lineage>
        <taxon>Bacteria</taxon>
        <taxon>Pseudomonadati</taxon>
        <taxon>Pseudomonadota</taxon>
        <taxon>Alphaproteobacteria</taxon>
        <taxon>Rhodobacterales</taxon>
        <taxon>Paracoccaceae</taxon>
        <taxon>Thioclava</taxon>
    </lineage>
</organism>
<proteinExistence type="predicted"/>
<dbReference type="Pfam" id="PF24827">
    <property type="entry name" value="AstE_AspA_cat"/>
    <property type="match status" value="1"/>
</dbReference>
<keyword evidence="3" id="KW-0378">Hydrolase</keyword>
<dbReference type="GO" id="GO:0016811">
    <property type="term" value="F:hydrolase activity, acting on carbon-nitrogen (but not peptide) bonds, in linear amides"/>
    <property type="evidence" value="ECO:0007669"/>
    <property type="project" value="InterPro"/>
</dbReference>
<evidence type="ECO:0000313" key="7">
    <source>
        <dbReference type="Proteomes" id="UP000027471"/>
    </source>
</evidence>
<sequence>MALRFGNVSSTLDLAARGKRTGFFGIAHSDNRLAFSTIQSPLAVISNGDGPTVLVCGGNHGDEYEGQIIARRLYETLSPDALSGRLILAPALNMPAVQDANRVSPLDGGNLNRSFLGAGFMGPTQDIAGFIATHLIPKADLAVDIHSGGRQTNYVDTAYFCLSADVVQNQQTHELAQVMGLPYTMVVPAGDASGDFDSAAHAAGCAMISCELGGEGKVTRLALERGWHAVLRLLAHQGVLTPAAKDRLGIAPAPETTFLDLGDDVVYLTAQSYGMIEPLVGLGDEVAVGQPVALLRDMYNMDLPPQVFTSPRTGVVSIQKTSPMVTPGDHICVLCPMLSTAQLATQMAKAAP</sequence>
<evidence type="ECO:0000256" key="4">
    <source>
        <dbReference type="ARBA" id="ARBA00022833"/>
    </source>
</evidence>
<dbReference type="PANTHER" id="PTHR37326:SF1">
    <property type="entry name" value="BLL3975 PROTEIN"/>
    <property type="match status" value="1"/>
</dbReference>
<comment type="caution">
    <text evidence="6">The sequence shown here is derived from an EMBL/GenBank/DDBJ whole genome shotgun (WGS) entry which is preliminary data.</text>
</comment>
<dbReference type="EMBL" id="AUNB01000015">
    <property type="protein sequence ID" value="KEO60748.1"/>
    <property type="molecule type" value="Genomic_DNA"/>
</dbReference>
<evidence type="ECO:0000256" key="1">
    <source>
        <dbReference type="ARBA" id="ARBA00001947"/>
    </source>
</evidence>
<evidence type="ECO:0000256" key="2">
    <source>
        <dbReference type="ARBA" id="ARBA00022723"/>
    </source>
</evidence>
<dbReference type="OrthoDB" id="9782876at2"/>
<feature type="domain" description="Succinylglutamate desuccinylase/Aspartoacylase catalytic" evidence="5">
    <location>
        <begin position="49"/>
        <end position="236"/>
    </location>
</feature>
<dbReference type="PIRSF" id="PIRSF039012">
    <property type="entry name" value="ASP"/>
    <property type="match status" value="1"/>
</dbReference>
<evidence type="ECO:0000259" key="5">
    <source>
        <dbReference type="Pfam" id="PF24827"/>
    </source>
</evidence>
<comment type="cofactor">
    <cofactor evidence="1">
        <name>Zn(2+)</name>
        <dbReference type="ChEBI" id="CHEBI:29105"/>
    </cofactor>
</comment>
<dbReference type="CDD" id="cd06252">
    <property type="entry name" value="M14_ASTE_ASPA-like"/>
    <property type="match status" value="1"/>
</dbReference>
<dbReference type="InterPro" id="IPR055438">
    <property type="entry name" value="AstE_AspA_cat"/>
</dbReference>
<keyword evidence="4" id="KW-0862">Zinc</keyword>
<dbReference type="PANTHER" id="PTHR37326">
    <property type="entry name" value="BLL3975 PROTEIN"/>
    <property type="match status" value="1"/>
</dbReference>
<dbReference type="InterPro" id="IPR053138">
    <property type="entry name" value="N-alpha-Ac-DABA_deacetylase"/>
</dbReference>
<dbReference type="InterPro" id="IPR043795">
    <property type="entry name" value="N-alpha-Ac-DABA-like"/>
</dbReference>
<keyword evidence="2" id="KW-0479">Metal-binding</keyword>
<dbReference type="RefSeq" id="WP_038129049.1">
    <property type="nucleotide sequence ID" value="NZ_AUNB01000015.1"/>
</dbReference>
<protein>
    <recommendedName>
        <fullName evidence="5">Succinylglutamate desuccinylase/Aspartoacylase catalytic domain-containing protein</fullName>
    </recommendedName>
</protein>
<gene>
    <name evidence="6" type="ORF">DT23_12345</name>
</gene>
<evidence type="ECO:0000256" key="3">
    <source>
        <dbReference type="ARBA" id="ARBA00022801"/>
    </source>
</evidence>
<reference evidence="6 7" key="1">
    <citation type="journal article" date="2015" name="Antonie Van Leeuwenhoek">
        <title>Thioclava indica sp. nov., isolated from surface seawater of the Indian Ocean.</title>
        <authorList>
            <person name="Liu Y."/>
            <person name="Lai Q."/>
            <person name="Du J."/>
            <person name="Xu H."/>
            <person name="Jiang L."/>
            <person name="Shao Z."/>
        </authorList>
    </citation>
    <scope>NUCLEOTIDE SEQUENCE [LARGE SCALE GENOMIC DNA]</scope>
    <source>
        <strain evidence="6 7">DT23-4</strain>
    </source>
</reference>
<dbReference type="SUPFAM" id="SSF53187">
    <property type="entry name" value="Zn-dependent exopeptidases"/>
    <property type="match status" value="1"/>
</dbReference>
<dbReference type="eggNOG" id="COG3608">
    <property type="taxonomic scope" value="Bacteria"/>
</dbReference>
<evidence type="ECO:0000313" key="6">
    <source>
        <dbReference type="EMBL" id="KEO60748.1"/>
    </source>
</evidence>
<dbReference type="Proteomes" id="UP000027471">
    <property type="component" value="Unassembled WGS sequence"/>
</dbReference>
<keyword evidence="7" id="KW-1185">Reference proteome</keyword>
<name>A0A074JYV5_9RHOB</name>
<accession>A0A074JYV5</accession>
<dbReference type="STRING" id="1353528.DT23_12345"/>